<gene>
    <name evidence="2" type="ORF">ACJMK2_025116</name>
</gene>
<dbReference type="EMBL" id="JBJQND010000002">
    <property type="protein sequence ID" value="KAL3885017.1"/>
    <property type="molecule type" value="Genomic_DNA"/>
</dbReference>
<evidence type="ECO:0000313" key="2">
    <source>
        <dbReference type="EMBL" id="KAL3885017.1"/>
    </source>
</evidence>
<comment type="caution">
    <text evidence="2">The sequence shown here is derived from an EMBL/GenBank/DDBJ whole genome shotgun (WGS) entry which is preliminary data.</text>
</comment>
<evidence type="ECO:0000256" key="1">
    <source>
        <dbReference type="SAM" id="SignalP"/>
    </source>
</evidence>
<dbReference type="Proteomes" id="UP001634394">
    <property type="component" value="Unassembled WGS sequence"/>
</dbReference>
<dbReference type="AlphaFoldDB" id="A0ABD3XFI1"/>
<keyword evidence="3" id="KW-1185">Reference proteome</keyword>
<feature type="signal peptide" evidence="1">
    <location>
        <begin position="1"/>
        <end position="20"/>
    </location>
</feature>
<feature type="chain" id="PRO_5044843982" evidence="1">
    <location>
        <begin position="21"/>
        <end position="118"/>
    </location>
</feature>
<name>A0ABD3XFI1_SINWO</name>
<keyword evidence="1" id="KW-0732">Signal</keyword>
<proteinExistence type="predicted"/>
<organism evidence="2 3">
    <name type="scientific">Sinanodonta woodiana</name>
    <name type="common">Chinese pond mussel</name>
    <name type="synonym">Anodonta woodiana</name>
    <dbReference type="NCBI Taxonomy" id="1069815"/>
    <lineage>
        <taxon>Eukaryota</taxon>
        <taxon>Metazoa</taxon>
        <taxon>Spiralia</taxon>
        <taxon>Lophotrochozoa</taxon>
        <taxon>Mollusca</taxon>
        <taxon>Bivalvia</taxon>
        <taxon>Autobranchia</taxon>
        <taxon>Heteroconchia</taxon>
        <taxon>Palaeoheterodonta</taxon>
        <taxon>Unionida</taxon>
        <taxon>Unionoidea</taxon>
        <taxon>Unionidae</taxon>
        <taxon>Unioninae</taxon>
        <taxon>Sinanodonta</taxon>
    </lineage>
</organism>
<accession>A0ABD3XFI1</accession>
<protein>
    <submittedName>
        <fullName evidence="2">Uncharacterized protein</fullName>
    </submittedName>
</protein>
<sequence>MHVFLALIIFSLSLWEQCIATCPDGSSSHLPCNPLHQFVCPSGYRCFGAFPLIPQHGQCCLDNSISSFHCHKGLPLGYGNVHGLVRCNGAIPNSQPCPHPYHCTPVEWTKTRIGICCL</sequence>
<reference evidence="2 3" key="1">
    <citation type="submission" date="2024-11" db="EMBL/GenBank/DDBJ databases">
        <title>Chromosome-level genome assembly of the freshwater bivalve Anodonta woodiana.</title>
        <authorList>
            <person name="Chen X."/>
        </authorList>
    </citation>
    <scope>NUCLEOTIDE SEQUENCE [LARGE SCALE GENOMIC DNA]</scope>
    <source>
        <strain evidence="2">MN2024</strain>
        <tissue evidence="2">Gills</tissue>
    </source>
</reference>
<evidence type="ECO:0000313" key="3">
    <source>
        <dbReference type="Proteomes" id="UP001634394"/>
    </source>
</evidence>